<dbReference type="Pfam" id="PF01066">
    <property type="entry name" value="CDP-OH_P_transf"/>
    <property type="match status" value="1"/>
</dbReference>
<dbReference type="PROSITE" id="PS00379">
    <property type="entry name" value="CDP_ALCOHOL_P_TRANSF"/>
    <property type="match status" value="1"/>
</dbReference>
<feature type="binding site" evidence="2">
    <location>
        <position position="85"/>
    </location>
    <ligand>
        <name>Mg(2+)</name>
        <dbReference type="ChEBI" id="CHEBI:18420"/>
        <label>2</label>
    </ligand>
</feature>
<keyword evidence="2" id="KW-0460">Magnesium</keyword>
<dbReference type="EC" id="2.7.8.39" evidence="2"/>
<comment type="caution">
    <text evidence="4">The sequence shown here is derived from an EMBL/GenBank/DDBJ whole genome shotgun (WGS) entry which is preliminary data.</text>
</comment>
<dbReference type="EMBL" id="LHXW01000001">
    <property type="protein sequence ID" value="KXB00598.1"/>
    <property type="molecule type" value="Genomic_DNA"/>
</dbReference>
<evidence type="ECO:0000256" key="1">
    <source>
        <dbReference type="ARBA" id="ARBA00022679"/>
    </source>
</evidence>
<dbReference type="PATRIC" id="fig|1698272.3.peg.4"/>
<feature type="binding site" evidence="2">
    <location>
        <position position="64"/>
    </location>
    <ligand>
        <name>Mg(2+)</name>
        <dbReference type="ChEBI" id="CHEBI:18420"/>
        <label>1</label>
    </ligand>
</feature>
<reference evidence="4 5" key="1">
    <citation type="journal article" date="2016" name="Sci. Rep.">
        <title>Metabolic traits of an uncultured archaeal lineage -MSBL1- from brine pools of the Red Sea.</title>
        <authorList>
            <person name="Mwirichia R."/>
            <person name="Alam I."/>
            <person name="Rashid M."/>
            <person name="Vinu M."/>
            <person name="Ba-Alawi W."/>
            <person name="Anthony Kamau A."/>
            <person name="Kamanda Ngugi D."/>
            <person name="Goker M."/>
            <person name="Klenk H.P."/>
            <person name="Bajic V."/>
            <person name="Stingl U."/>
        </authorList>
    </citation>
    <scope>NUCLEOTIDE SEQUENCE [LARGE SCALE GENOMIC DNA]</scope>
    <source>
        <strain evidence="4">SCGC-AAA261C02</strain>
    </source>
</reference>
<dbReference type="NCBIfam" id="NF040950">
    <property type="entry name" value="archin_ph_syn"/>
    <property type="match status" value="1"/>
</dbReference>
<dbReference type="InterPro" id="IPR044270">
    <property type="entry name" value="AIP_synthase"/>
</dbReference>
<sequence length="199" mass="21289">MLSKMRERVKPWIESAARPFVNVGISPNQITLFGLLTGVLAAFLFGIGKPRLAGIAILACGFFDVIDGAVARLSSSVTKFGGFLDSVFDRVTDSAIFIGIMFGGLVSLWGHPLWFWPSLALAGSFLVSYTRARAEAAGTGKLAVGIAERAERLAILAIGGLLNLTGYAVIIVAFLAFITAIHRIVVAMERFGRPITVFK</sequence>
<dbReference type="GO" id="GO:0008654">
    <property type="term" value="P:phospholipid biosynthetic process"/>
    <property type="evidence" value="ECO:0007669"/>
    <property type="project" value="UniProtKB-UniRule"/>
</dbReference>
<feature type="binding site" evidence="2">
    <location>
        <position position="67"/>
    </location>
    <ligand>
        <name>Mg(2+)</name>
        <dbReference type="ChEBI" id="CHEBI:18420"/>
        <label>1</label>
    </ligand>
</feature>
<dbReference type="InterPro" id="IPR048254">
    <property type="entry name" value="CDP_ALCOHOL_P_TRANSF_CS"/>
</dbReference>
<comment type="similarity">
    <text evidence="2 3">Belongs to the CDP-alcohol phosphatidyltransferase class-I family.</text>
</comment>
<keyword evidence="2" id="KW-0444">Lipid biosynthesis</keyword>
<keyword evidence="5" id="KW-1185">Reference proteome</keyword>
<keyword evidence="2" id="KW-0464">Manganese</keyword>
<keyword evidence="2" id="KW-1003">Cell membrane</keyword>
<dbReference type="InterPro" id="IPR043130">
    <property type="entry name" value="CDP-OH_PTrfase_TM_dom"/>
</dbReference>
<comment type="cofactor">
    <cofactor evidence="2">
        <name>Mn(2+)</name>
        <dbReference type="ChEBI" id="CHEBI:29035"/>
    </cofactor>
    <cofactor evidence="2">
        <name>Mg(2+)</name>
        <dbReference type="ChEBI" id="CHEBI:18420"/>
    </cofactor>
    <text evidence="2">Binds 2 Mg(2+) or Mn(2+) ions per subunit.</text>
</comment>
<feature type="transmembrane region" description="Helical" evidence="2">
    <location>
        <begin position="91"/>
        <end position="109"/>
    </location>
</feature>
<keyword evidence="2" id="KW-1133">Transmembrane helix</keyword>
<evidence type="ECO:0000313" key="5">
    <source>
        <dbReference type="Proteomes" id="UP000070520"/>
    </source>
</evidence>
<keyword evidence="2" id="KW-1208">Phospholipid metabolism</keyword>
<dbReference type="GO" id="GO:0016780">
    <property type="term" value="F:phosphotransferase activity, for other substituted phosphate groups"/>
    <property type="evidence" value="ECO:0007669"/>
    <property type="project" value="UniProtKB-UniRule"/>
</dbReference>
<feature type="transmembrane region" description="Helical" evidence="2">
    <location>
        <begin position="52"/>
        <end position="70"/>
    </location>
</feature>
<dbReference type="GO" id="GO:0000287">
    <property type="term" value="F:magnesium ion binding"/>
    <property type="evidence" value="ECO:0007669"/>
    <property type="project" value="UniProtKB-UniRule"/>
</dbReference>
<feature type="transmembrane region" description="Helical" evidence="2">
    <location>
        <begin position="153"/>
        <end position="181"/>
    </location>
</feature>
<dbReference type="UniPathway" id="UPA00085"/>
<evidence type="ECO:0000256" key="3">
    <source>
        <dbReference type="RuleBase" id="RU003750"/>
    </source>
</evidence>
<comment type="function">
    <text evidence="2">Catalyzes the formation of archaetidylinositol phosphate (AIP) from CDP-archaeol (CDP-ArOH or CDP-2,3-bis-(O-phytanyl)-sn-glycerol) and 1L-myo-inositol 1-phosphate (IP or 1D-myo-inositol 3-phosphate). AIP is a precursor of archaetidyl-myo-inositol (AI), an ether-type inositol phospholipid ubiquitously distributed in archaea membranes and essential for glycolipid biosynthesis in archaea.</text>
</comment>
<keyword evidence="2" id="KW-0443">Lipid metabolism</keyword>
<dbReference type="Proteomes" id="UP000070520">
    <property type="component" value="Unassembled WGS sequence"/>
</dbReference>
<dbReference type="InterPro" id="IPR000462">
    <property type="entry name" value="CDP-OH_P_trans"/>
</dbReference>
<accession>A0A133V2B8</accession>
<dbReference type="AlphaFoldDB" id="A0A133V2B8"/>
<evidence type="ECO:0000313" key="4">
    <source>
        <dbReference type="EMBL" id="KXB00598.1"/>
    </source>
</evidence>
<keyword evidence="2" id="KW-0812">Transmembrane</keyword>
<keyword evidence="1 2" id="KW-0808">Transferase</keyword>
<evidence type="ECO:0000256" key="2">
    <source>
        <dbReference type="HAMAP-Rule" id="MF_02242"/>
    </source>
</evidence>
<keyword evidence="2" id="KW-0479">Metal-binding</keyword>
<name>A0A133V2B8_9EURY</name>
<dbReference type="InterPro" id="IPR054868">
    <property type="entry name" value="archin_ph_syn"/>
</dbReference>
<comment type="catalytic activity">
    <reaction evidence="2">
        <text>CDP-2,3-bis-O-(phytanyl)-sn-glycerol + 1D-myo-inositol 3-phosphate = saturated 1-archaetidyl-1D-myo-inositol 3-phosphate + CMP + H(+)</text>
        <dbReference type="Rhea" id="RHEA:36823"/>
        <dbReference type="ChEBI" id="CHEBI:15378"/>
        <dbReference type="ChEBI" id="CHEBI:58401"/>
        <dbReference type="ChEBI" id="CHEBI:60377"/>
        <dbReference type="ChEBI" id="CHEBI:74004"/>
        <dbReference type="ChEBI" id="CHEBI:74006"/>
        <dbReference type="EC" id="2.7.8.39"/>
    </reaction>
</comment>
<protein>
    <recommendedName>
        <fullName evidence="2">Archaetidylinositol phosphate synthase</fullName>
        <shortName evidence="2">AIP synthase</shortName>
        <ecNumber evidence="2">2.7.8.39</ecNumber>
    </recommendedName>
</protein>
<comment type="pathway">
    <text evidence="2">Lipid metabolism; phospholipid metabolism.</text>
</comment>
<dbReference type="Gene3D" id="1.20.120.1760">
    <property type="match status" value="1"/>
</dbReference>
<feature type="active site" description="Proton acceptor" evidence="2">
    <location>
        <position position="89"/>
    </location>
</feature>
<dbReference type="GO" id="GO:0005886">
    <property type="term" value="C:plasma membrane"/>
    <property type="evidence" value="ECO:0007669"/>
    <property type="project" value="UniProtKB-SubCell"/>
</dbReference>
<feature type="binding site" evidence="2">
    <location>
        <position position="64"/>
    </location>
    <ligand>
        <name>Mg(2+)</name>
        <dbReference type="ChEBI" id="CHEBI:18420"/>
        <label>2</label>
    </ligand>
</feature>
<dbReference type="HAMAP" id="MF_02242">
    <property type="entry name" value="AIP_synthase"/>
    <property type="match status" value="1"/>
</dbReference>
<feature type="binding site" evidence="2">
    <location>
        <position position="85"/>
    </location>
    <ligand>
        <name>Mg(2+)</name>
        <dbReference type="ChEBI" id="CHEBI:18420"/>
        <label>1</label>
    </ligand>
</feature>
<proteinExistence type="inferred from homology"/>
<gene>
    <name evidence="4" type="ORF">AKJ42_00020</name>
</gene>
<keyword evidence="2" id="KW-0472">Membrane</keyword>
<organism evidence="4 5">
    <name type="scientific">candidate division MSBL1 archaeon SCGC-AAA261C02</name>
    <dbReference type="NCBI Taxonomy" id="1698272"/>
    <lineage>
        <taxon>Archaea</taxon>
        <taxon>Methanobacteriati</taxon>
        <taxon>Methanobacteriota</taxon>
        <taxon>candidate division MSBL1</taxon>
    </lineage>
</organism>
<feature type="transmembrane region" description="Helical" evidence="2">
    <location>
        <begin position="20"/>
        <end position="46"/>
    </location>
</feature>
<feature type="binding site" evidence="2">
    <location>
        <position position="89"/>
    </location>
    <ligand>
        <name>Mg(2+)</name>
        <dbReference type="ChEBI" id="CHEBI:18420"/>
        <label>2</label>
    </ligand>
</feature>
<comment type="subcellular location">
    <subcellularLocation>
        <location evidence="2">Cell membrane</location>
        <topology evidence="2">Multi-pass membrane protein</topology>
    </subcellularLocation>
</comment>